<dbReference type="Proteomes" id="UP000609651">
    <property type="component" value="Unassembled WGS sequence"/>
</dbReference>
<keyword evidence="2" id="KW-0378">Hydrolase</keyword>
<evidence type="ECO:0000313" key="2">
    <source>
        <dbReference type="EMBL" id="NNJ25149.1"/>
    </source>
</evidence>
<dbReference type="Gene3D" id="3.40.710.10">
    <property type="entry name" value="DD-peptidase/beta-lactamase superfamily"/>
    <property type="match status" value="1"/>
</dbReference>
<dbReference type="InterPro" id="IPR012338">
    <property type="entry name" value="Beta-lactam/transpept-like"/>
</dbReference>
<keyword evidence="3" id="KW-1185">Reference proteome</keyword>
<protein>
    <submittedName>
        <fullName evidence="2">D-aminopeptidase</fullName>
        <ecNumber evidence="2">3.4.11.19</ecNumber>
    </submittedName>
</protein>
<proteinExistence type="predicted"/>
<dbReference type="GO" id="GO:0004177">
    <property type="term" value="F:aminopeptidase activity"/>
    <property type="evidence" value="ECO:0007669"/>
    <property type="project" value="UniProtKB-KW"/>
</dbReference>
<dbReference type="Pfam" id="PF00144">
    <property type="entry name" value="Beta-lactamase"/>
    <property type="match status" value="1"/>
</dbReference>
<evidence type="ECO:0000259" key="1">
    <source>
        <dbReference type="Pfam" id="PF00144"/>
    </source>
</evidence>
<accession>A0ABX1VAM8</accession>
<dbReference type="InterPro" id="IPR001466">
    <property type="entry name" value="Beta-lactam-related"/>
</dbReference>
<dbReference type="SUPFAM" id="SSF56601">
    <property type="entry name" value="beta-lactamase/transpeptidase-like"/>
    <property type="match status" value="1"/>
</dbReference>
<keyword evidence="2" id="KW-0031">Aminopeptidase</keyword>
<name>A0ABX1VAM8_9PLAN</name>
<dbReference type="PANTHER" id="PTHR46825:SF9">
    <property type="entry name" value="BETA-LACTAMASE-RELATED DOMAIN-CONTAINING PROTEIN"/>
    <property type="match status" value="1"/>
</dbReference>
<comment type="caution">
    <text evidence="2">The sequence shown here is derived from an EMBL/GenBank/DDBJ whole genome shotgun (WGS) entry which is preliminary data.</text>
</comment>
<organism evidence="2 3">
    <name type="scientific">Alienimonas chondri</name>
    <dbReference type="NCBI Taxonomy" id="2681879"/>
    <lineage>
        <taxon>Bacteria</taxon>
        <taxon>Pseudomonadati</taxon>
        <taxon>Planctomycetota</taxon>
        <taxon>Planctomycetia</taxon>
        <taxon>Planctomycetales</taxon>
        <taxon>Planctomycetaceae</taxon>
        <taxon>Alienimonas</taxon>
    </lineage>
</organism>
<keyword evidence="2" id="KW-0645">Protease</keyword>
<dbReference type="EC" id="3.4.11.19" evidence="2"/>
<dbReference type="InterPro" id="IPR050491">
    <property type="entry name" value="AmpC-like"/>
</dbReference>
<dbReference type="PANTHER" id="PTHR46825">
    <property type="entry name" value="D-ALANYL-D-ALANINE-CARBOXYPEPTIDASE/ENDOPEPTIDASE AMPH"/>
    <property type="match status" value="1"/>
</dbReference>
<feature type="domain" description="Beta-lactamase-related" evidence="1">
    <location>
        <begin position="50"/>
        <end position="395"/>
    </location>
</feature>
<dbReference type="EMBL" id="WTPX01000027">
    <property type="protein sequence ID" value="NNJ25149.1"/>
    <property type="molecule type" value="Genomic_DNA"/>
</dbReference>
<reference evidence="2 3" key="1">
    <citation type="journal article" date="2020" name="Syst. Appl. Microbiol.">
        <title>Alienimonas chondri sp. nov., a novel planctomycete isolated from the biofilm of the red alga Chondrus crispus.</title>
        <authorList>
            <person name="Vitorino I."/>
            <person name="Albuquerque L."/>
            <person name="Wiegand S."/>
            <person name="Kallscheuer N."/>
            <person name="da Costa M.S."/>
            <person name="Lobo-da-Cunha A."/>
            <person name="Jogler C."/>
            <person name="Lage O.M."/>
        </authorList>
    </citation>
    <scope>NUCLEOTIDE SEQUENCE [LARGE SCALE GENOMIC DNA]</scope>
    <source>
        <strain evidence="2 3">LzC2</strain>
    </source>
</reference>
<evidence type="ECO:0000313" key="3">
    <source>
        <dbReference type="Proteomes" id="UP000609651"/>
    </source>
</evidence>
<sequence length="425" mass="46721">MMSSSLSPVRLRRRRFLLGCGGALTLATTGRARGREVIETGRRQPDLGSFDELMREVVGSLGVPGAALAVTRFGRLVYARGFGLADREQGAPVEPTSTFRIASLSKPITAAAVMQLIDRGALDGRSRVLDVLNLPEPADARWKQITTKQLLWHRGGWDRDADFDPMFRSGEIARQMNAPPPTGADLVIRYMLERPLDFEPGSKYAYSNFGYCLLGRLIESVSGQTYEQYVRDQILAPLGVRRMRLGRSLAADALPGEVRYYDAKNRTVPAVPGLAEGRVPWAYGGFSLEPMDAHGGWTATAPDLVRFASAFDDPRRSKILSEEAIADMFARPTGVDPGDASYYGAGWQVRPTGPGKQNTWHNGLLTGSTSALMVRRHDGLNWAVLLNTGRNAEGQEYAGILDPRLHVAADAVRRWPSYDLFDDLL</sequence>
<gene>
    <name evidence="2" type="primary">dap_1</name>
    <name evidence="2" type="ORF">LzC2_12120</name>
</gene>